<feature type="non-terminal residue" evidence="1">
    <location>
        <position position="1"/>
    </location>
</feature>
<dbReference type="EMBL" id="WIXE01003709">
    <property type="protein sequence ID" value="KAK5983698.1"/>
    <property type="molecule type" value="Genomic_DNA"/>
</dbReference>
<dbReference type="AlphaFoldDB" id="A0AAN8G8X0"/>
<reference evidence="1 2" key="1">
    <citation type="submission" date="2019-10" db="EMBL/GenBank/DDBJ databases">
        <title>Assembly and Annotation for the nematode Trichostrongylus colubriformis.</title>
        <authorList>
            <person name="Martin J."/>
        </authorList>
    </citation>
    <scope>NUCLEOTIDE SEQUENCE [LARGE SCALE GENOMIC DNA]</scope>
    <source>
        <strain evidence="1">G859</strain>
        <tissue evidence="1">Whole worm</tissue>
    </source>
</reference>
<evidence type="ECO:0000313" key="2">
    <source>
        <dbReference type="Proteomes" id="UP001331761"/>
    </source>
</evidence>
<keyword evidence="2" id="KW-1185">Reference proteome</keyword>
<sequence length="38" mass="4386">QLIQKLRWISKTCCRIHSIHSHRRLTNCNSLPVLSADG</sequence>
<protein>
    <submittedName>
        <fullName evidence="1">Uncharacterized protein</fullName>
    </submittedName>
</protein>
<proteinExistence type="predicted"/>
<accession>A0AAN8G8X0</accession>
<dbReference type="Proteomes" id="UP001331761">
    <property type="component" value="Unassembled WGS sequence"/>
</dbReference>
<name>A0AAN8G8X0_TRICO</name>
<organism evidence="1 2">
    <name type="scientific">Trichostrongylus colubriformis</name>
    <name type="common">Black scour worm</name>
    <dbReference type="NCBI Taxonomy" id="6319"/>
    <lineage>
        <taxon>Eukaryota</taxon>
        <taxon>Metazoa</taxon>
        <taxon>Ecdysozoa</taxon>
        <taxon>Nematoda</taxon>
        <taxon>Chromadorea</taxon>
        <taxon>Rhabditida</taxon>
        <taxon>Rhabditina</taxon>
        <taxon>Rhabditomorpha</taxon>
        <taxon>Strongyloidea</taxon>
        <taxon>Trichostrongylidae</taxon>
        <taxon>Trichostrongylus</taxon>
    </lineage>
</organism>
<comment type="caution">
    <text evidence="1">The sequence shown here is derived from an EMBL/GenBank/DDBJ whole genome shotgun (WGS) entry which is preliminary data.</text>
</comment>
<evidence type="ECO:0000313" key="1">
    <source>
        <dbReference type="EMBL" id="KAK5983698.1"/>
    </source>
</evidence>
<gene>
    <name evidence="1" type="ORF">GCK32_005277</name>
</gene>